<dbReference type="InParanoid" id="A0A409XKS0"/>
<keyword evidence="12" id="KW-1185">Reference proteome</keyword>
<protein>
    <submittedName>
        <fullName evidence="11">Uncharacterized protein</fullName>
    </submittedName>
</protein>
<feature type="transmembrane region" description="Helical" evidence="10">
    <location>
        <begin position="195"/>
        <end position="213"/>
    </location>
</feature>
<comment type="subcellular location">
    <subcellularLocation>
        <location evidence="1">Membrane</location>
        <topology evidence="1">Multi-pass membrane protein</topology>
    </subcellularLocation>
</comment>
<dbReference type="GO" id="GO:0004934">
    <property type="term" value="F:mating-type alpha-factor pheromone receptor activity"/>
    <property type="evidence" value="ECO:0007669"/>
    <property type="project" value="InterPro"/>
</dbReference>
<dbReference type="InterPro" id="IPR001499">
    <property type="entry name" value="GPCR_STE3"/>
</dbReference>
<evidence type="ECO:0000256" key="6">
    <source>
        <dbReference type="ARBA" id="ARBA00023040"/>
    </source>
</evidence>
<evidence type="ECO:0000313" key="11">
    <source>
        <dbReference type="EMBL" id="PPQ91373.1"/>
    </source>
</evidence>
<dbReference type="GO" id="GO:0000750">
    <property type="term" value="P:pheromone-dependent signal transduction involved in conjugation with cellular fusion"/>
    <property type="evidence" value="ECO:0007669"/>
    <property type="project" value="TreeGrafter"/>
</dbReference>
<dbReference type="PANTHER" id="PTHR28097">
    <property type="entry name" value="PHEROMONE A FACTOR RECEPTOR"/>
    <property type="match status" value="1"/>
</dbReference>
<feature type="transmembrane region" description="Helical" evidence="10">
    <location>
        <begin position="133"/>
        <end position="153"/>
    </location>
</feature>
<evidence type="ECO:0000256" key="3">
    <source>
        <dbReference type="ARBA" id="ARBA00022507"/>
    </source>
</evidence>
<evidence type="ECO:0000256" key="2">
    <source>
        <dbReference type="ARBA" id="ARBA00011085"/>
    </source>
</evidence>
<feature type="transmembrane region" description="Helical" evidence="10">
    <location>
        <begin position="80"/>
        <end position="104"/>
    </location>
</feature>
<evidence type="ECO:0000256" key="10">
    <source>
        <dbReference type="SAM" id="Phobius"/>
    </source>
</evidence>
<keyword evidence="5 10" id="KW-1133">Transmembrane helix</keyword>
<dbReference type="GO" id="GO:0005886">
    <property type="term" value="C:plasma membrane"/>
    <property type="evidence" value="ECO:0007669"/>
    <property type="project" value="TreeGrafter"/>
</dbReference>
<accession>A0A409XKS0</accession>
<evidence type="ECO:0000256" key="4">
    <source>
        <dbReference type="ARBA" id="ARBA00022692"/>
    </source>
</evidence>
<evidence type="ECO:0000256" key="7">
    <source>
        <dbReference type="ARBA" id="ARBA00023136"/>
    </source>
</evidence>
<dbReference type="Pfam" id="PF02076">
    <property type="entry name" value="STE3"/>
    <property type="match status" value="1"/>
</dbReference>
<reference evidence="11 12" key="1">
    <citation type="journal article" date="2018" name="Evol. Lett.">
        <title>Horizontal gene cluster transfer increased hallucinogenic mushroom diversity.</title>
        <authorList>
            <person name="Reynolds H.T."/>
            <person name="Vijayakumar V."/>
            <person name="Gluck-Thaler E."/>
            <person name="Korotkin H.B."/>
            <person name="Matheny P.B."/>
            <person name="Slot J.C."/>
        </authorList>
    </citation>
    <scope>NUCLEOTIDE SEQUENCE [LARGE SCALE GENOMIC DNA]</scope>
    <source>
        <strain evidence="11 12">2631</strain>
    </source>
</reference>
<dbReference type="CDD" id="cd14966">
    <property type="entry name" value="7tmD_STE3"/>
    <property type="match status" value="1"/>
</dbReference>
<keyword evidence="6" id="KW-0297">G-protein coupled receptor</keyword>
<gene>
    <name evidence="11" type="ORF">CVT25_004140</name>
</gene>
<dbReference type="PRINTS" id="PR00899">
    <property type="entry name" value="GPCRSTE3"/>
</dbReference>
<evidence type="ECO:0000313" key="12">
    <source>
        <dbReference type="Proteomes" id="UP000283269"/>
    </source>
</evidence>
<dbReference type="Proteomes" id="UP000283269">
    <property type="component" value="Unassembled WGS sequence"/>
</dbReference>
<proteinExistence type="inferred from homology"/>
<evidence type="ECO:0000256" key="8">
    <source>
        <dbReference type="ARBA" id="ARBA00023170"/>
    </source>
</evidence>
<dbReference type="OrthoDB" id="2874149at2759"/>
<evidence type="ECO:0000256" key="1">
    <source>
        <dbReference type="ARBA" id="ARBA00004141"/>
    </source>
</evidence>
<dbReference type="InterPro" id="IPR000481">
    <property type="entry name" value="GPCR_Pheromne_B_alpha_rcpt"/>
</dbReference>
<dbReference type="PANTHER" id="PTHR28097:SF1">
    <property type="entry name" value="PHEROMONE A FACTOR RECEPTOR"/>
    <property type="match status" value="1"/>
</dbReference>
<keyword evidence="4 10" id="KW-0812">Transmembrane</keyword>
<keyword evidence="7 10" id="KW-0472">Membrane</keyword>
<organism evidence="11 12">
    <name type="scientific">Psilocybe cyanescens</name>
    <dbReference type="NCBI Taxonomy" id="93625"/>
    <lineage>
        <taxon>Eukaryota</taxon>
        <taxon>Fungi</taxon>
        <taxon>Dikarya</taxon>
        <taxon>Basidiomycota</taxon>
        <taxon>Agaricomycotina</taxon>
        <taxon>Agaricomycetes</taxon>
        <taxon>Agaricomycetidae</taxon>
        <taxon>Agaricales</taxon>
        <taxon>Agaricineae</taxon>
        <taxon>Strophariaceae</taxon>
        <taxon>Psilocybe</taxon>
    </lineage>
</organism>
<keyword evidence="9" id="KW-0807">Transducer</keyword>
<dbReference type="PRINTS" id="PR00901">
    <property type="entry name" value="PHEROMONEBAR"/>
</dbReference>
<keyword evidence="3" id="KW-0589">Pheromone response</keyword>
<keyword evidence="8" id="KW-0675">Receptor</keyword>
<dbReference type="FunCoup" id="A0A409XKS0">
    <property type="interactions" value="92"/>
</dbReference>
<comment type="caution">
    <text evidence="11">The sequence shown here is derived from an EMBL/GenBank/DDBJ whole genome shotgun (WGS) entry which is preliminary data.</text>
</comment>
<feature type="transmembrane region" description="Helical" evidence="10">
    <location>
        <begin position="39"/>
        <end position="60"/>
    </location>
</feature>
<sequence length="317" mass="35306">MIGLNVGIPAAGLCICRRLYHIASLKSMSVTEADKRRNVIVDLSIGLGLPVLEMVLHYIVQGHRFNIYEGVGCIPSTYATWPALLIIFIPPILIGLASAIYATLNIVHFREISKKCADFPGHSNLTSSRYLRFLYLSGSEILCTIPLASYNTFVASSQLSPWISWADTHADFSRVDVIPAVLWRSNRHVEGNIELSRWLVVFCAFVFFAFFGLTDEARRNYRSCIQAITTRLGLTFTSTAPRIPPLVFQPPARVHNLSDTSSKMTDLFFSIDHCDHRSMEEDCEKAQISTSLCQDDGRTSASLVLQCTRPSSPGARL</sequence>
<comment type="similarity">
    <text evidence="2">Belongs to the G-protein coupled receptor 4 family.</text>
</comment>
<dbReference type="AlphaFoldDB" id="A0A409XKS0"/>
<dbReference type="EMBL" id="NHYD01001360">
    <property type="protein sequence ID" value="PPQ91373.1"/>
    <property type="molecule type" value="Genomic_DNA"/>
</dbReference>
<evidence type="ECO:0000256" key="9">
    <source>
        <dbReference type="ARBA" id="ARBA00023224"/>
    </source>
</evidence>
<name>A0A409XKS0_PSICY</name>
<evidence type="ECO:0000256" key="5">
    <source>
        <dbReference type="ARBA" id="ARBA00022989"/>
    </source>
</evidence>